<dbReference type="SUPFAM" id="SSF50677">
    <property type="entry name" value="ValRS/IleRS/LeuRS editing domain"/>
    <property type="match status" value="1"/>
</dbReference>
<dbReference type="GO" id="GO:0004832">
    <property type="term" value="F:valine-tRNA ligase activity"/>
    <property type="evidence" value="ECO:0007669"/>
    <property type="project" value="UniProtKB-EC"/>
</dbReference>
<dbReference type="InterPro" id="IPR033705">
    <property type="entry name" value="Anticodon_Ia_Val"/>
</dbReference>
<dbReference type="PRINTS" id="PR00986">
    <property type="entry name" value="TRNASYNTHVAL"/>
</dbReference>
<comment type="caution">
    <text evidence="13">The sequence shown here is derived from an EMBL/GenBank/DDBJ whole genome shotgun (WGS) entry which is preliminary data.</text>
</comment>
<keyword evidence="4 10" id="KW-0547">Nucleotide-binding</keyword>
<dbReference type="InterPro" id="IPR013155">
    <property type="entry name" value="M/V/L/I-tRNA-synth_anticd-bd"/>
</dbReference>
<feature type="domain" description="Methionyl/Valyl/Leucyl/Isoleucyl-tRNA synthetase anticodon-binding" evidence="12">
    <location>
        <begin position="600"/>
        <end position="708"/>
    </location>
</feature>
<dbReference type="InterPro" id="IPR009080">
    <property type="entry name" value="tRNAsynth_Ia_anticodon-bd"/>
</dbReference>
<dbReference type="Gene3D" id="1.10.730.10">
    <property type="entry name" value="Isoleucyl-tRNA Synthetase, Domain 1"/>
    <property type="match status" value="1"/>
</dbReference>
<dbReference type="SUPFAM" id="SSF47323">
    <property type="entry name" value="Anticodon-binding domain of a subclass of class I aminoacyl-tRNA synthetases"/>
    <property type="match status" value="1"/>
</dbReference>
<dbReference type="GO" id="GO:0006438">
    <property type="term" value="P:valyl-tRNA aminoacylation"/>
    <property type="evidence" value="ECO:0007669"/>
    <property type="project" value="InterPro"/>
</dbReference>
<dbReference type="InterPro" id="IPR002300">
    <property type="entry name" value="aa-tRNA-synth_Ia"/>
</dbReference>
<reference evidence="13 14" key="1">
    <citation type="journal article" date="2016" name="Nat. Commun.">
        <title>Thousands of microbial genomes shed light on interconnected biogeochemical processes in an aquifer system.</title>
        <authorList>
            <person name="Anantharaman K."/>
            <person name="Brown C.T."/>
            <person name="Hug L.A."/>
            <person name="Sharon I."/>
            <person name="Castelle C.J."/>
            <person name="Probst A.J."/>
            <person name="Thomas B.C."/>
            <person name="Singh A."/>
            <person name="Wilkins M.J."/>
            <person name="Karaoz U."/>
            <person name="Brodie E.L."/>
            <person name="Williams K.H."/>
            <person name="Hubbard S.S."/>
            <person name="Banfield J.F."/>
        </authorList>
    </citation>
    <scope>NUCLEOTIDE SEQUENCE [LARGE SCALE GENOMIC DNA]</scope>
</reference>
<dbReference type="CDD" id="cd07962">
    <property type="entry name" value="Anticodon_Ia_Val"/>
    <property type="match status" value="1"/>
</dbReference>
<dbReference type="GO" id="GO:0002161">
    <property type="term" value="F:aminoacyl-tRNA deacylase activity"/>
    <property type="evidence" value="ECO:0007669"/>
    <property type="project" value="InterPro"/>
</dbReference>
<dbReference type="InterPro" id="IPR001412">
    <property type="entry name" value="aa-tRNA-synth_I_CS"/>
</dbReference>
<evidence type="ECO:0000259" key="12">
    <source>
        <dbReference type="Pfam" id="PF08264"/>
    </source>
</evidence>
<gene>
    <name evidence="13" type="ORF">A3A13_02850</name>
</gene>
<evidence type="ECO:0000256" key="2">
    <source>
        <dbReference type="ARBA" id="ARBA00022490"/>
    </source>
</evidence>
<keyword evidence="2" id="KW-0963">Cytoplasm</keyword>
<evidence type="ECO:0000256" key="4">
    <source>
        <dbReference type="ARBA" id="ARBA00022741"/>
    </source>
</evidence>
<dbReference type="InterPro" id="IPR014729">
    <property type="entry name" value="Rossmann-like_a/b/a_fold"/>
</dbReference>
<feature type="domain" description="Aminoacyl-tRNA synthetase class Ia" evidence="11">
    <location>
        <begin position="445"/>
        <end position="563"/>
    </location>
</feature>
<dbReference type="PANTHER" id="PTHR11946:SF93">
    <property type="entry name" value="VALINE--TRNA LIGASE, CHLOROPLASTIC_MITOCHONDRIAL 2"/>
    <property type="match status" value="1"/>
</dbReference>
<keyword evidence="6 10" id="KW-0648">Protein biosynthesis</keyword>
<comment type="similarity">
    <text evidence="10">Belongs to the class-I aminoacyl-tRNA synthetase family.</text>
</comment>
<dbReference type="STRING" id="1802695.A3A13_02850"/>
<evidence type="ECO:0000313" key="13">
    <source>
        <dbReference type="EMBL" id="OGN23988.1"/>
    </source>
</evidence>
<dbReference type="EC" id="6.1.1.9" evidence="1"/>
<proteinExistence type="inferred from homology"/>
<accession>A0A1F8GGZ4</accession>
<keyword evidence="7 10" id="KW-0030">Aminoacyl-tRNA synthetase</keyword>
<dbReference type="GO" id="GO:0005524">
    <property type="term" value="F:ATP binding"/>
    <property type="evidence" value="ECO:0007669"/>
    <property type="project" value="UniProtKB-KW"/>
</dbReference>
<evidence type="ECO:0000256" key="3">
    <source>
        <dbReference type="ARBA" id="ARBA00022598"/>
    </source>
</evidence>
<dbReference type="Pfam" id="PF08264">
    <property type="entry name" value="Anticodon_1"/>
    <property type="match status" value="1"/>
</dbReference>
<evidence type="ECO:0000256" key="10">
    <source>
        <dbReference type="RuleBase" id="RU363035"/>
    </source>
</evidence>
<evidence type="ECO:0000313" key="14">
    <source>
        <dbReference type="Proteomes" id="UP000178911"/>
    </source>
</evidence>
<dbReference type="SUPFAM" id="SSF52374">
    <property type="entry name" value="Nucleotidylyl transferase"/>
    <property type="match status" value="1"/>
</dbReference>
<dbReference type="Pfam" id="PF00133">
    <property type="entry name" value="tRNA-synt_1"/>
    <property type="match status" value="2"/>
</dbReference>
<name>A0A1F8GGZ4_9BACT</name>
<evidence type="ECO:0000256" key="6">
    <source>
        <dbReference type="ARBA" id="ARBA00022917"/>
    </source>
</evidence>
<dbReference type="PROSITE" id="PS00178">
    <property type="entry name" value="AA_TRNA_LIGASE_I"/>
    <property type="match status" value="1"/>
</dbReference>
<evidence type="ECO:0000259" key="11">
    <source>
        <dbReference type="Pfam" id="PF00133"/>
    </source>
</evidence>
<dbReference type="InterPro" id="IPR009008">
    <property type="entry name" value="Val/Leu/Ile-tRNA-synth_edit"/>
</dbReference>
<organism evidence="13 14">
    <name type="scientific">Candidatus Yanofskybacteria bacterium RIFCSPLOWO2_01_FULL_43_22</name>
    <dbReference type="NCBI Taxonomy" id="1802695"/>
    <lineage>
        <taxon>Bacteria</taxon>
        <taxon>Candidatus Yanofskyibacteriota</taxon>
    </lineage>
</organism>
<keyword evidence="3 10" id="KW-0436">Ligase</keyword>
<comment type="catalytic activity">
    <reaction evidence="9">
        <text>tRNA(Val) + L-valine + ATP = L-valyl-tRNA(Val) + AMP + diphosphate</text>
        <dbReference type="Rhea" id="RHEA:10704"/>
        <dbReference type="Rhea" id="RHEA-COMP:9672"/>
        <dbReference type="Rhea" id="RHEA-COMP:9708"/>
        <dbReference type="ChEBI" id="CHEBI:30616"/>
        <dbReference type="ChEBI" id="CHEBI:33019"/>
        <dbReference type="ChEBI" id="CHEBI:57762"/>
        <dbReference type="ChEBI" id="CHEBI:78442"/>
        <dbReference type="ChEBI" id="CHEBI:78537"/>
        <dbReference type="ChEBI" id="CHEBI:456215"/>
        <dbReference type="EC" id="6.1.1.9"/>
    </reaction>
</comment>
<evidence type="ECO:0000256" key="8">
    <source>
        <dbReference type="ARBA" id="ARBA00029936"/>
    </source>
</evidence>
<dbReference type="InterPro" id="IPR002303">
    <property type="entry name" value="Valyl-tRNA_ligase"/>
</dbReference>
<keyword evidence="5 10" id="KW-0067">ATP-binding</keyword>
<protein>
    <recommendedName>
        <fullName evidence="1">valine--tRNA ligase</fullName>
        <ecNumber evidence="1">6.1.1.9</ecNumber>
    </recommendedName>
    <alternativeName>
        <fullName evidence="8">Valyl-tRNA synthetase</fullName>
    </alternativeName>
</protein>
<dbReference type="FunFam" id="3.40.50.620:FF:000020">
    <property type="entry name" value="Valine--tRNA ligase, mitochondrial"/>
    <property type="match status" value="1"/>
</dbReference>
<evidence type="ECO:0000256" key="9">
    <source>
        <dbReference type="ARBA" id="ARBA00047552"/>
    </source>
</evidence>
<dbReference type="GO" id="GO:0005829">
    <property type="term" value="C:cytosol"/>
    <property type="evidence" value="ECO:0007669"/>
    <property type="project" value="TreeGrafter"/>
</dbReference>
<dbReference type="Gene3D" id="3.40.50.620">
    <property type="entry name" value="HUPs"/>
    <property type="match status" value="2"/>
</dbReference>
<feature type="domain" description="Aminoacyl-tRNA synthetase class Ia" evidence="11">
    <location>
        <begin position="27"/>
        <end position="442"/>
    </location>
</feature>
<dbReference type="PANTHER" id="PTHR11946">
    <property type="entry name" value="VALYL-TRNA SYNTHETASES"/>
    <property type="match status" value="1"/>
</dbReference>
<dbReference type="CDD" id="cd00817">
    <property type="entry name" value="ValRS_core"/>
    <property type="match status" value="1"/>
</dbReference>
<sequence length="709" mass="82189">MPIWDSDSIQGVELPKTYNPQETEDRIYKLWEESGFFTPENLPLRQDQDKPEEVRKFVTCIAPPNITGELHMGHALELTMQDILVRMKRMQGHKTLWVPGIDHAGIAAQNVVEKQLKKEGLTRHDLGREKFEQRVREWKEKYGTAILGQFKKLGISVDWSRTRYTRDEEYEKAVCNAFDKYKKEGWIYKGLRVVNWCTRCGTGISDLEVNYVPEKTKLYFIKYGPFTLATTRPETKLGDTALAVHPGDERYRDYVGKEIEIESVDNNIPLLEEPKLKTIKIEVVADESVDKEFGTGIIKVTPAHDTTDFEIAQRHNLPSIKIIDEHGKMNKNAGQRYQGMKTAEAREQIAKDLEAIGLMGKIEDYEHNIARCDRCDSVIEPLPSEQWFLKVSELAKLADEAIRNNEVEIYPKNWKDVTLKWINNMRDWNISRQLWWGHKIPIEGEEDVLDTWFSSALWPFAVLGWPEETKDMREYYPTQFITSDRGIVFLWQIRMIFSGKYFTGKVPFSVIYIHPTVLTKDGKRMSKSLGTGIDPVGLIEKYGADALRFGLAYQNTGIQDMRFNEDVILMGKKFANKLWNIARYILMKTGDNFEAKRTNHEIIKKMESTVSLVSENINSYKFGEAAHELYDFIWHDLADKYIEETKDKEDIETKQTLAYVLINSLKLLHPFMPFVTEEIWSKLPTKDPEKSQSDLGASKKLLLVEEWPA</sequence>
<dbReference type="EMBL" id="MGKJ01000014">
    <property type="protein sequence ID" value="OGN23988.1"/>
    <property type="molecule type" value="Genomic_DNA"/>
</dbReference>
<dbReference type="AlphaFoldDB" id="A0A1F8GGZ4"/>
<evidence type="ECO:0000256" key="1">
    <source>
        <dbReference type="ARBA" id="ARBA00013169"/>
    </source>
</evidence>
<evidence type="ECO:0000256" key="5">
    <source>
        <dbReference type="ARBA" id="ARBA00022840"/>
    </source>
</evidence>
<evidence type="ECO:0000256" key="7">
    <source>
        <dbReference type="ARBA" id="ARBA00023146"/>
    </source>
</evidence>
<dbReference type="Proteomes" id="UP000178911">
    <property type="component" value="Unassembled WGS sequence"/>
</dbReference>
<dbReference type="Gene3D" id="3.90.740.10">
    <property type="entry name" value="Valyl/Leucyl/Isoleucyl-tRNA synthetase, editing domain"/>
    <property type="match status" value="1"/>
</dbReference>